<protein>
    <submittedName>
        <fullName evidence="1">Uncharacterized protein</fullName>
    </submittedName>
</protein>
<comment type="caution">
    <text evidence="1">The sequence shown here is derived from an EMBL/GenBank/DDBJ whole genome shotgun (WGS) entry which is preliminary data.</text>
</comment>
<dbReference type="EMBL" id="JGZA01000001">
    <property type="protein sequence ID" value="KFI73792.1"/>
    <property type="molecule type" value="Genomic_DNA"/>
</dbReference>
<accession>A0A087BRZ2</accession>
<reference evidence="1 2" key="1">
    <citation type="submission" date="2014-03" db="EMBL/GenBank/DDBJ databases">
        <title>Genomics of Bifidobacteria.</title>
        <authorList>
            <person name="Ventura M."/>
            <person name="Milani C."/>
            <person name="Lugli G.A."/>
        </authorList>
    </citation>
    <scope>NUCLEOTIDE SEQUENCE [LARGE SCALE GENOMIC DNA]</scope>
    <source>
        <strain evidence="1 2">LMG 21814</strain>
    </source>
</reference>
<proteinExistence type="predicted"/>
<sequence length="61" mass="7127">MATMVMERRAKRIASARLRRVVQMDEAYRLGDELPTGIRRYRSKNELLSSIRSVMDKVDAE</sequence>
<name>A0A087BRZ2_BIFLN</name>
<dbReference type="AlphaFoldDB" id="A0A087BRZ2"/>
<organism evidence="1 2">
    <name type="scientific">Bifidobacterium longum subsp. suis</name>
    <dbReference type="NCBI Taxonomy" id="1695"/>
    <lineage>
        <taxon>Bacteria</taxon>
        <taxon>Bacillati</taxon>
        <taxon>Actinomycetota</taxon>
        <taxon>Actinomycetes</taxon>
        <taxon>Bifidobacteriales</taxon>
        <taxon>Bifidobacteriaceae</taxon>
        <taxon>Bifidobacterium</taxon>
    </lineage>
</organism>
<evidence type="ECO:0000313" key="2">
    <source>
        <dbReference type="Proteomes" id="UP000029024"/>
    </source>
</evidence>
<dbReference type="Proteomes" id="UP000029024">
    <property type="component" value="Unassembled WGS sequence"/>
</dbReference>
<dbReference type="RefSeq" id="WP_146191846.1">
    <property type="nucleotide sequence ID" value="NZ_JAERWB010000001.1"/>
</dbReference>
<evidence type="ECO:0000313" key="1">
    <source>
        <dbReference type="EMBL" id="KFI73792.1"/>
    </source>
</evidence>
<gene>
    <name evidence="1" type="ORF">BLSS_0485</name>
</gene>